<protein>
    <submittedName>
        <fullName evidence="1">15315_t:CDS:1</fullName>
    </submittedName>
</protein>
<evidence type="ECO:0000313" key="2">
    <source>
        <dbReference type="Proteomes" id="UP000789702"/>
    </source>
</evidence>
<reference evidence="1" key="1">
    <citation type="submission" date="2021-06" db="EMBL/GenBank/DDBJ databases">
        <authorList>
            <person name="Kallberg Y."/>
            <person name="Tangrot J."/>
            <person name="Rosling A."/>
        </authorList>
    </citation>
    <scope>NUCLEOTIDE SEQUENCE</scope>
    <source>
        <strain evidence="1">IL203A</strain>
    </source>
</reference>
<keyword evidence="2" id="KW-1185">Reference proteome</keyword>
<gene>
    <name evidence="1" type="ORF">DHETER_LOCUS2960</name>
</gene>
<dbReference type="Proteomes" id="UP000789702">
    <property type="component" value="Unassembled WGS sequence"/>
</dbReference>
<evidence type="ECO:0000313" key="1">
    <source>
        <dbReference type="EMBL" id="CAG8499957.1"/>
    </source>
</evidence>
<dbReference type="EMBL" id="CAJVPU010002371">
    <property type="protein sequence ID" value="CAG8499957.1"/>
    <property type="molecule type" value="Genomic_DNA"/>
</dbReference>
<comment type="caution">
    <text evidence="1">The sequence shown here is derived from an EMBL/GenBank/DDBJ whole genome shotgun (WGS) entry which is preliminary data.</text>
</comment>
<accession>A0ACA9KXW1</accession>
<name>A0ACA9KXW1_9GLOM</name>
<feature type="non-terminal residue" evidence="1">
    <location>
        <position position="1"/>
    </location>
</feature>
<organism evidence="1 2">
    <name type="scientific">Dentiscutata heterogama</name>
    <dbReference type="NCBI Taxonomy" id="1316150"/>
    <lineage>
        <taxon>Eukaryota</taxon>
        <taxon>Fungi</taxon>
        <taxon>Fungi incertae sedis</taxon>
        <taxon>Mucoromycota</taxon>
        <taxon>Glomeromycotina</taxon>
        <taxon>Glomeromycetes</taxon>
        <taxon>Diversisporales</taxon>
        <taxon>Gigasporaceae</taxon>
        <taxon>Dentiscutata</taxon>
    </lineage>
</organism>
<proteinExistence type="predicted"/>
<sequence length="825" mass="94632">VRYLASKVHCISSGAWEDFIQLHKHLKECFNIEGPLENYVFIIGDKEMNFGWSKMQIIDFLKQQKCSIDNPVKISDVKKGKADEPSKSLYRPRNEEDEEIVQKAFNRTFQDPSNLSERFIQFIDKCLDKYETTRNEYYAPYTTLIQASGTGKSKLLISVAEEIMTVYCCLREFGSSGYPPRSNIAGTLIKEFDSEQEAKATYLAYICACFQKMQDFDGDCKKWLDGHTNKNLQENFWRDVENRMKSIKDDLMKCSTDIKYLFAFDEARMLVGKKGGSKNVEKNSPFYYIRRALILLPEGSGIFAVFTDTHSNISNFSPTSYLDPSKRVAEEGYLLFAPFYLLDTMDMNVKFKEVMTLKESEDPQHFFQYGRPLWGALLMPSSDTKGMKSERIIELAMDKLIGGQFFSFWKKKVHLGILDTLAILGPRLCIEIAPQSSFAPDLIANNMRLCISVLEDRKYVVTSMSTEPVLAEASARIMNDSDISLTKLINQLSEALKKGVVEAGYRGELTARLLLLNAWDCCIKKKILDEKKTNDTNISKNYFRFVTLEEFLKSLLADNVYEKIKNRLEETVKFTGRKFGEAYINFTHFINIRYIPDRKNLGKALIRGIAFSCKRNQRGADIIIPLYMGTLDENFNEDRISYILIQVKNHSTNSRYEYKKSATTFLSPAYVGIEDLPYMPFLSLYLQLGAKSESADVPSKFTTTRNMGSCKRKIEEVLKGYETDAKETGKEFIKKIRLENNRDSDASDSEIKEFREHFQTSLGLFGLSSNIYNCLEQSTSNSSSTNVNDITNSLKHLLSAWVDPVMGENQETMEIIKRMTPMEYE</sequence>